<feature type="domain" description="Histidine kinase" evidence="11">
    <location>
        <begin position="68"/>
        <end position="262"/>
    </location>
</feature>
<dbReference type="SMART" id="SM00387">
    <property type="entry name" value="HATPase_c"/>
    <property type="match status" value="1"/>
</dbReference>
<comment type="catalytic activity">
    <reaction evidence="1">
        <text>ATP + protein L-histidine = ADP + protein N-phospho-L-histidine.</text>
        <dbReference type="EC" id="2.7.13.3"/>
    </reaction>
</comment>
<keyword evidence="10" id="KW-0812">Transmembrane</keyword>
<proteinExistence type="predicted"/>
<name>A0A2U2JBE6_9FLAO</name>
<keyword evidence="4" id="KW-0808">Transferase</keyword>
<evidence type="ECO:0000256" key="6">
    <source>
        <dbReference type="ARBA" id="ARBA00022777"/>
    </source>
</evidence>
<evidence type="ECO:0000256" key="3">
    <source>
        <dbReference type="ARBA" id="ARBA00022553"/>
    </source>
</evidence>
<keyword evidence="7" id="KW-0067">ATP-binding</keyword>
<evidence type="ECO:0000256" key="9">
    <source>
        <dbReference type="SAM" id="Coils"/>
    </source>
</evidence>
<feature type="coiled-coil region" evidence="9">
    <location>
        <begin position="52"/>
        <end position="111"/>
    </location>
</feature>
<keyword evidence="6" id="KW-0418">Kinase</keyword>
<sequence>MEVLFQTELTTRCIVIVIVTTIILLLLCVKKYRNLYRKKYKKIVHLIKGQEIKEIDNLINSHERELDRIAKEIHDNLGSKTATLKLYLEHLENLDENDKTQQKKIQNILKELINNIYNEVRKIAHSKTFVNYIEKGLIASTEIIADQISSSNKLKIKVLNIDCTSPLEKKVEIQIFRCIQEILTNIIKHSKASEVIIQFSEDSINLNILIEDNGVGFDLNKVKDGIGLINIKQRIKDIHGKINIDSFISNGTTIILNIPLWK</sequence>
<keyword evidence="13" id="KW-1185">Reference proteome</keyword>
<evidence type="ECO:0000313" key="13">
    <source>
        <dbReference type="Proteomes" id="UP000245670"/>
    </source>
</evidence>
<dbReference type="OrthoDB" id="9760839at2"/>
<keyword evidence="3" id="KW-0597">Phosphoprotein</keyword>
<evidence type="ECO:0000256" key="1">
    <source>
        <dbReference type="ARBA" id="ARBA00000085"/>
    </source>
</evidence>
<evidence type="ECO:0000313" key="12">
    <source>
        <dbReference type="EMBL" id="PWG05625.1"/>
    </source>
</evidence>
<dbReference type="PANTHER" id="PTHR24421:SF10">
    <property type="entry name" value="NITRATE_NITRITE SENSOR PROTEIN NARQ"/>
    <property type="match status" value="1"/>
</dbReference>
<dbReference type="Gene3D" id="1.20.5.1930">
    <property type="match status" value="1"/>
</dbReference>
<dbReference type="Pfam" id="PF07730">
    <property type="entry name" value="HisKA_3"/>
    <property type="match status" value="1"/>
</dbReference>
<dbReference type="AlphaFoldDB" id="A0A2U2JBE6"/>
<evidence type="ECO:0000256" key="8">
    <source>
        <dbReference type="ARBA" id="ARBA00023012"/>
    </source>
</evidence>
<dbReference type="SUPFAM" id="SSF55874">
    <property type="entry name" value="ATPase domain of HSP90 chaperone/DNA topoisomerase II/histidine kinase"/>
    <property type="match status" value="1"/>
</dbReference>
<keyword evidence="9" id="KW-0175">Coiled coil</keyword>
<accession>A0A2U2JBE6</accession>
<keyword evidence="5" id="KW-0547">Nucleotide-binding</keyword>
<evidence type="ECO:0000259" key="11">
    <source>
        <dbReference type="PROSITE" id="PS50109"/>
    </source>
</evidence>
<dbReference type="InterPro" id="IPR050482">
    <property type="entry name" value="Sensor_HK_TwoCompSys"/>
</dbReference>
<dbReference type="CDD" id="cd16917">
    <property type="entry name" value="HATPase_UhpB-NarQ-NarX-like"/>
    <property type="match status" value="1"/>
</dbReference>
<evidence type="ECO:0000256" key="10">
    <source>
        <dbReference type="SAM" id="Phobius"/>
    </source>
</evidence>
<dbReference type="RefSeq" id="WP_109403959.1">
    <property type="nucleotide sequence ID" value="NZ_QFFG01000002.1"/>
</dbReference>
<evidence type="ECO:0000256" key="2">
    <source>
        <dbReference type="ARBA" id="ARBA00012438"/>
    </source>
</evidence>
<keyword evidence="10" id="KW-0472">Membrane</keyword>
<dbReference type="Pfam" id="PF02518">
    <property type="entry name" value="HATPase_c"/>
    <property type="match status" value="1"/>
</dbReference>
<dbReference type="InterPro" id="IPR005467">
    <property type="entry name" value="His_kinase_dom"/>
</dbReference>
<evidence type="ECO:0000256" key="7">
    <source>
        <dbReference type="ARBA" id="ARBA00022840"/>
    </source>
</evidence>
<dbReference type="GO" id="GO:0046983">
    <property type="term" value="F:protein dimerization activity"/>
    <property type="evidence" value="ECO:0007669"/>
    <property type="project" value="InterPro"/>
</dbReference>
<dbReference type="InterPro" id="IPR003594">
    <property type="entry name" value="HATPase_dom"/>
</dbReference>
<keyword evidence="10" id="KW-1133">Transmembrane helix</keyword>
<keyword evidence="8" id="KW-0902">Two-component regulatory system</keyword>
<evidence type="ECO:0000256" key="4">
    <source>
        <dbReference type="ARBA" id="ARBA00022679"/>
    </source>
</evidence>
<dbReference type="EMBL" id="QFFG01000002">
    <property type="protein sequence ID" value="PWG05625.1"/>
    <property type="molecule type" value="Genomic_DNA"/>
</dbReference>
<dbReference type="InterPro" id="IPR011712">
    <property type="entry name" value="Sig_transdc_His_kin_sub3_dim/P"/>
</dbReference>
<comment type="caution">
    <text evidence="12">The sequence shown here is derived from an EMBL/GenBank/DDBJ whole genome shotgun (WGS) entry which is preliminary data.</text>
</comment>
<dbReference type="PROSITE" id="PS50109">
    <property type="entry name" value="HIS_KIN"/>
    <property type="match status" value="1"/>
</dbReference>
<dbReference type="PANTHER" id="PTHR24421">
    <property type="entry name" value="NITRATE/NITRITE SENSOR PROTEIN NARX-RELATED"/>
    <property type="match status" value="1"/>
</dbReference>
<organism evidence="12 13">
    <name type="scientific">Polaribacter aquimarinus</name>
    <dbReference type="NCBI Taxonomy" id="2100726"/>
    <lineage>
        <taxon>Bacteria</taxon>
        <taxon>Pseudomonadati</taxon>
        <taxon>Bacteroidota</taxon>
        <taxon>Flavobacteriia</taxon>
        <taxon>Flavobacteriales</taxon>
        <taxon>Flavobacteriaceae</taxon>
    </lineage>
</organism>
<reference evidence="12 13" key="1">
    <citation type="submission" date="2018-05" db="EMBL/GenBank/DDBJ databases">
        <title>Polaribacter aquimarinus sp. nov., isolated from sediment in a sediment of sea.</title>
        <authorList>
            <person name="Lu D."/>
        </authorList>
    </citation>
    <scope>NUCLEOTIDE SEQUENCE [LARGE SCALE GENOMIC DNA]</scope>
    <source>
        <strain evidence="12 13">ZY113</strain>
    </source>
</reference>
<dbReference type="EC" id="2.7.13.3" evidence="2"/>
<dbReference type="Gene3D" id="3.30.565.10">
    <property type="entry name" value="Histidine kinase-like ATPase, C-terminal domain"/>
    <property type="match status" value="1"/>
</dbReference>
<protein>
    <recommendedName>
        <fullName evidence="2">histidine kinase</fullName>
        <ecNumber evidence="2">2.7.13.3</ecNumber>
    </recommendedName>
</protein>
<dbReference type="GO" id="GO:0000155">
    <property type="term" value="F:phosphorelay sensor kinase activity"/>
    <property type="evidence" value="ECO:0007669"/>
    <property type="project" value="InterPro"/>
</dbReference>
<dbReference type="GO" id="GO:0005524">
    <property type="term" value="F:ATP binding"/>
    <property type="evidence" value="ECO:0007669"/>
    <property type="project" value="UniProtKB-KW"/>
</dbReference>
<feature type="transmembrane region" description="Helical" evidence="10">
    <location>
        <begin position="14"/>
        <end position="32"/>
    </location>
</feature>
<dbReference type="InterPro" id="IPR036890">
    <property type="entry name" value="HATPase_C_sf"/>
</dbReference>
<gene>
    <name evidence="12" type="ORF">DIS07_04050</name>
</gene>
<dbReference type="Proteomes" id="UP000245670">
    <property type="component" value="Unassembled WGS sequence"/>
</dbReference>
<evidence type="ECO:0000256" key="5">
    <source>
        <dbReference type="ARBA" id="ARBA00022741"/>
    </source>
</evidence>
<dbReference type="GO" id="GO:0016020">
    <property type="term" value="C:membrane"/>
    <property type="evidence" value="ECO:0007669"/>
    <property type="project" value="InterPro"/>
</dbReference>